<reference evidence="2 4" key="1">
    <citation type="submission" date="2024-02" db="EMBL/GenBank/DDBJ databases">
        <authorList>
            <person name="Chen Y."/>
            <person name="Shah S."/>
            <person name="Dougan E. K."/>
            <person name="Thang M."/>
            <person name="Chan C."/>
        </authorList>
    </citation>
    <scope>NUCLEOTIDE SEQUENCE [LARGE SCALE GENOMIC DNA]</scope>
</reference>
<evidence type="ECO:0000313" key="3">
    <source>
        <dbReference type="EMBL" id="CAK9058994.1"/>
    </source>
</evidence>
<comment type="caution">
    <text evidence="2">The sequence shown here is derived from an EMBL/GenBank/DDBJ whole genome shotgun (WGS) entry which is preliminary data.</text>
</comment>
<evidence type="ECO:0000256" key="1">
    <source>
        <dbReference type="SAM" id="MobiDB-lite"/>
    </source>
</evidence>
<protein>
    <submittedName>
        <fullName evidence="2">Lactamase_B domain-containing protein</fullName>
    </submittedName>
</protein>
<proteinExistence type="predicted"/>
<feature type="compositionally biased region" description="Basic and acidic residues" evidence="1">
    <location>
        <begin position="78"/>
        <end position="98"/>
    </location>
</feature>
<name>A0ABP0LVT7_9DINO</name>
<gene>
    <name evidence="2" type="ORF">SCF082_LOCUS24793</name>
    <name evidence="3" type="ORF">SCF082_LOCUS31340</name>
</gene>
<dbReference type="EMBL" id="CAXAMM010018424">
    <property type="protein sequence ID" value="CAK9043331.1"/>
    <property type="molecule type" value="Genomic_DNA"/>
</dbReference>
<dbReference type="Proteomes" id="UP001642464">
    <property type="component" value="Unassembled WGS sequence"/>
</dbReference>
<accession>A0ABP0LVT7</accession>
<feature type="region of interest" description="Disordered" evidence="1">
    <location>
        <begin position="78"/>
        <end position="105"/>
    </location>
</feature>
<organism evidence="2 4">
    <name type="scientific">Durusdinium trenchii</name>
    <dbReference type="NCBI Taxonomy" id="1381693"/>
    <lineage>
        <taxon>Eukaryota</taxon>
        <taxon>Sar</taxon>
        <taxon>Alveolata</taxon>
        <taxon>Dinophyceae</taxon>
        <taxon>Suessiales</taxon>
        <taxon>Symbiodiniaceae</taxon>
        <taxon>Durusdinium</taxon>
    </lineage>
</organism>
<keyword evidence="4" id="KW-1185">Reference proteome</keyword>
<evidence type="ECO:0000313" key="4">
    <source>
        <dbReference type="Proteomes" id="UP001642464"/>
    </source>
</evidence>
<evidence type="ECO:0000313" key="2">
    <source>
        <dbReference type="EMBL" id="CAK9043331.1"/>
    </source>
</evidence>
<dbReference type="EMBL" id="CAXAMM010026469">
    <property type="protein sequence ID" value="CAK9058994.1"/>
    <property type="molecule type" value="Genomic_DNA"/>
</dbReference>
<sequence length="179" mass="19869">MAGIQLPVTMGGPAQAQRNFGVCPMHHRRHCSGERRTHKPNDSESSTHVSHTLHVCYLIGDALFTMALHVATSQEGHREGCANPIRPEDHVTSRRDPRPFGPRLPRKGWQEQLCLGDGHWRGERRNSIHIGSRVSEEHFCSMRDSRDAALAISKLVVPSVQVALSPPTNMLTNTGTLHP</sequence>